<dbReference type="PROSITE" id="PS50929">
    <property type="entry name" value="ABC_TM1F"/>
    <property type="match status" value="1"/>
</dbReference>
<evidence type="ECO:0000256" key="5">
    <source>
        <dbReference type="ARBA" id="ARBA00022989"/>
    </source>
</evidence>
<feature type="transmembrane region" description="Helical" evidence="7">
    <location>
        <begin position="199"/>
        <end position="221"/>
    </location>
</feature>
<feature type="transmembrane region" description="Helical" evidence="7">
    <location>
        <begin position="378"/>
        <end position="397"/>
    </location>
</feature>
<dbReference type="InterPro" id="IPR039421">
    <property type="entry name" value="Type_1_exporter"/>
</dbReference>
<dbReference type="InterPro" id="IPR003593">
    <property type="entry name" value="AAA+_ATPase"/>
</dbReference>
<dbReference type="Pfam" id="PF00664">
    <property type="entry name" value="ABC_membrane"/>
    <property type="match status" value="1"/>
</dbReference>
<dbReference type="InterPro" id="IPR003439">
    <property type="entry name" value="ABC_transporter-like_ATP-bd"/>
</dbReference>
<dbReference type="RefSeq" id="WP_205105059.1">
    <property type="nucleotide sequence ID" value="NZ_JACJJG010000049.1"/>
</dbReference>
<reference evidence="10" key="1">
    <citation type="submission" date="2020-08" db="EMBL/GenBank/DDBJ databases">
        <authorList>
            <person name="Cejkova D."/>
            <person name="Kubasova T."/>
            <person name="Jahodarova E."/>
            <person name="Rychlik I."/>
        </authorList>
    </citation>
    <scope>NUCLEOTIDE SEQUENCE</scope>
    <source>
        <strain evidence="10">An824</strain>
    </source>
</reference>
<feature type="transmembrane region" description="Helical" evidence="7">
    <location>
        <begin position="297"/>
        <end position="316"/>
    </location>
</feature>
<keyword evidence="2 7" id="KW-0812">Transmembrane</keyword>
<keyword evidence="4 10" id="KW-0067">ATP-binding</keyword>
<proteinExistence type="predicted"/>
<evidence type="ECO:0000256" key="6">
    <source>
        <dbReference type="ARBA" id="ARBA00023136"/>
    </source>
</evidence>
<dbReference type="GO" id="GO:0140359">
    <property type="term" value="F:ABC-type transporter activity"/>
    <property type="evidence" value="ECO:0007669"/>
    <property type="project" value="InterPro"/>
</dbReference>
<dbReference type="GO" id="GO:0034040">
    <property type="term" value="F:ATPase-coupled lipid transmembrane transporter activity"/>
    <property type="evidence" value="ECO:0007669"/>
    <property type="project" value="TreeGrafter"/>
</dbReference>
<dbReference type="EMBL" id="JACJJG010000049">
    <property type="protein sequence ID" value="MBM6674035.1"/>
    <property type="molecule type" value="Genomic_DNA"/>
</dbReference>
<organism evidence="10 11">
    <name type="scientific">Marseilla massiliensis</name>
    <dbReference type="NCBI Taxonomy" id="1841864"/>
    <lineage>
        <taxon>Bacteria</taxon>
        <taxon>Pseudomonadati</taxon>
        <taxon>Bacteroidota</taxon>
        <taxon>Bacteroidia</taxon>
        <taxon>Bacteroidales</taxon>
        <taxon>Prevotellaceae</taxon>
        <taxon>Marseilla</taxon>
    </lineage>
</organism>
<feature type="domain" description="ABC transporter" evidence="8">
    <location>
        <begin position="472"/>
        <end position="679"/>
    </location>
</feature>
<feature type="transmembrane region" description="Helical" evidence="7">
    <location>
        <begin position="159"/>
        <end position="179"/>
    </location>
</feature>
<evidence type="ECO:0000313" key="11">
    <source>
        <dbReference type="Proteomes" id="UP000706891"/>
    </source>
</evidence>
<dbReference type="GO" id="GO:0005886">
    <property type="term" value="C:plasma membrane"/>
    <property type="evidence" value="ECO:0007669"/>
    <property type="project" value="UniProtKB-SubCell"/>
</dbReference>
<dbReference type="InterPro" id="IPR036286">
    <property type="entry name" value="LexA/Signal_pep-like_sf"/>
</dbReference>
<dbReference type="Gene3D" id="3.40.50.300">
    <property type="entry name" value="P-loop containing nucleotide triphosphate hydrolases"/>
    <property type="match status" value="1"/>
</dbReference>
<feature type="transmembrane region" description="Helical" evidence="7">
    <location>
        <begin position="119"/>
        <end position="138"/>
    </location>
</feature>
<protein>
    <submittedName>
        <fullName evidence="10">ATP-binding cassette domain-containing protein</fullName>
    </submittedName>
</protein>
<gene>
    <name evidence="10" type="ORF">H6A34_09125</name>
</gene>
<evidence type="ECO:0000259" key="8">
    <source>
        <dbReference type="PROSITE" id="PS50893"/>
    </source>
</evidence>
<dbReference type="InterPro" id="IPR011527">
    <property type="entry name" value="ABC1_TM_dom"/>
</dbReference>
<accession>A0A939B7U1</accession>
<dbReference type="AlphaFoldDB" id="A0A939B7U1"/>
<dbReference type="SUPFAM" id="SSF51306">
    <property type="entry name" value="LexA/Signal peptidase"/>
    <property type="match status" value="1"/>
</dbReference>
<name>A0A939B7U1_9BACT</name>
<dbReference type="CDD" id="cd06462">
    <property type="entry name" value="Peptidase_S24_S26"/>
    <property type="match status" value="1"/>
</dbReference>
<keyword evidence="11" id="KW-1185">Reference proteome</keyword>
<evidence type="ECO:0000256" key="1">
    <source>
        <dbReference type="ARBA" id="ARBA00004651"/>
    </source>
</evidence>
<evidence type="ECO:0000259" key="9">
    <source>
        <dbReference type="PROSITE" id="PS50929"/>
    </source>
</evidence>
<feature type="transmembrane region" description="Helical" evidence="7">
    <location>
        <begin position="266"/>
        <end position="291"/>
    </location>
</feature>
<evidence type="ECO:0000313" key="10">
    <source>
        <dbReference type="EMBL" id="MBM6674035.1"/>
    </source>
</evidence>
<reference evidence="10" key="2">
    <citation type="journal article" date="2021" name="Sci. Rep.">
        <title>The distribution of antibiotic resistance genes in chicken gut microbiota commensals.</title>
        <authorList>
            <person name="Juricova H."/>
            <person name="Matiasovicova J."/>
            <person name="Kubasova T."/>
            <person name="Cejkova D."/>
            <person name="Rychlik I."/>
        </authorList>
    </citation>
    <scope>NUCLEOTIDE SEQUENCE</scope>
    <source>
        <strain evidence="10">An824</strain>
    </source>
</reference>
<dbReference type="SUPFAM" id="SSF90123">
    <property type="entry name" value="ABC transporter transmembrane region"/>
    <property type="match status" value="1"/>
</dbReference>
<evidence type="ECO:0000256" key="3">
    <source>
        <dbReference type="ARBA" id="ARBA00022741"/>
    </source>
</evidence>
<keyword evidence="3" id="KW-0547">Nucleotide-binding</keyword>
<feature type="domain" description="ABC transmembrane type-1" evidence="9">
    <location>
        <begin position="160"/>
        <end position="441"/>
    </location>
</feature>
<dbReference type="Gene3D" id="2.10.109.10">
    <property type="entry name" value="Umud Fragment, subunit A"/>
    <property type="match status" value="1"/>
</dbReference>
<evidence type="ECO:0000256" key="7">
    <source>
        <dbReference type="SAM" id="Phobius"/>
    </source>
</evidence>
<comment type="subcellular location">
    <subcellularLocation>
        <location evidence="1">Cell membrane</location>
        <topology evidence="1">Multi-pass membrane protein</topology>
    </subcellularLocation>
</comment>
<keyword evidence="6 7" id="KW-0472">Membrane</keyword>
<dbReference type="PANTHER" id="PTHR24221:SF654">
    <property type="entry name" value="ATP-BINDING CASSETTE SUB-FAMILY B MEMBER 6"/>
    <property type="match status" value="1"/>
</dbReference>
<dbReference type="Pfam" id="PF00005">
    <property type="entry name" value="ABC_tran"/>
    <property type="match status" value="1"/>
</dbReference>
<dbReference type="PROSITE" id="PS50893">
    <property type="entry name" value="ABC_TRANSPORTER_2"/>
    <property type="match status" value="1"/>
</dbReference>
<keyword evidence="5 7" id="KW-1133">Transmembrane helix</keyword>
<dbReference type="CDD" id="cd07346">
    <property type="entry name" value="ABC_6TM_exporters"/>
    <property type="match status" value="1"/>
</dbReference>
<dbReference type="GO" id="GO:0016887">
    <property type="term" value="F:ATP hydrolysis activity"/>
    <property type="evidence" value="ECO:0007669"/>
    <property type="project" value="InterPro"/>
</dbReference>
<dbReference type="SUPFAM" id="SSF52540">
    <property type="entry name" value="P-loop containing nucleoside triphosphate hydrolases"/>
    <property type="match status" value="1"/>
</dbReference>
<sequence length="679" mass="73760">MDFDNEVLFDEISALLAGGKEVSVTVKGHSMMPFLVGGRDRVTLRRCEDGSIRRGCVVLARVSGGERVVLHRVIRRSGDKLVLQGDGNRVQTETADVASVAGVAVSFVRKGKTYPAQGLVWRAYSLFMAAFMSLRRLLIKLRINGGYIKQASKGYRGGIILSCAIGITAVMLSLAFIYYSKHVIDMATGTASGSIASALIILAVIIILQLLCSAAATWVGVRLQIGLGNSLRHNVFSHIISGRWAELEQFHTGDIVNRLERDTASVVSLLSGSLPAFVVSFVQFVVALAFFCLLDPWLPWLVVAVFPLLLLAGRFYTKKMYRYTRQIRKSDSLIQSTIQESLQQRVVVKALEQAAGRVGTLDSQQSALRSQIMGRTRFSILSRSFISAAFAIGYLAVFAWGVVLLSSGAITFGTMAAFLQLVGKVQYPILDMARIVPSLVEVLASVDRLRELEQVPSEDESRRVLMPCVPDVVLDNVTFTYDASERPVLDGFSYVFPAGSCTAVVGVTGRGKTTLIRLLLAFVTPVTGRISLVCGGECRDVSPQTRCNFTYVPQGNTLFSGTIRDNLLMGNPAATDDDIRRALSAAEAGFVYSLPAGIDTRIGEQGGRLSEGQAQRIAVARALLRQSHVLLLDEATSSLDVATESRLIGNLRRECRGKTFIIVTHHEAVAAACDAVLRL</sequence>
<evidence type="ECO:0000256" key="4">
    <source>
        <dbReference type="ARBA" id="ARBA00022840"/>
    </source>
</evidence>
<dbReference type="SMART" id="SM00382">
    <property type="entry name" value="AAA"/>
    <property type="match status" value="1"/>
</dbReference>
<dbReference type="PANTHER" id="PTHR24221">
    <property type="entry name" value="ATP-BINDING CASSETTE SUB-FAMILY B"/>
    <property type="match status" value="1"/>
</dbReference>
<dbReference type="GO" id="GO:0005524">
    <property type="term" value="F:ATP binding"/>
    <property type="evidence" value="ECO:0007669"/>
    <property type="project" value="UniProtKB-KW"/>
</dbReference>
<dbReference type="Proteomes" id="UP000706891">
    <property type="component" value="Unassembled WGS sequence"/>
</dbReference>
<evidence type="ECO:0000256" key="2">
    <source>
        <dbReference type="ARBA" id="ARBA00022692"/>
    </source>
</evidence>
<dbReference type="InterPro" id="IPR027417">
    <property type="entry name" value="P-loop_NTPase"/>
</dbReference>
<dbReference type="InterPro" id="IPR036640">
    <property type="entry name" value="ABC1_TM_sf"/>
</dbReference>
<comment type="caution">
    <text evidence="10">The sequence shown here is derived from an EMBL/GenBank/DDBJ whole genome shotgun (WGS) entry which is preliminary data.</text>
</comment>
<dbReference type="Gene3D" id="1.20.1560.10">
    <property type="entry name" value="ABC transporter type 1, transmembrane domain"/>
    <property type="match status" value="1"/>
</dbReference>